<keyword evidence="2" id="KW-1185">Reference proteome</keyword>
<comment type="caution">
    <text evidence="1">The sequence shown here is derived from an EMBL/GenBank/DDBJ whole genome shotgun (WGS) entry which is preliminary data.</text>
</comment>
<reference evidence="1 2" key="1">
    <citation type="journal article" date="2022" name="New Phytol.">
        <title>Ecological generalism drives hyperdiversity of secondary metabolite gene clusters in xylarialean endophytes.</title>
        <authorList>
            <person name="Franco M.E.E."/>
            <person name="Wisecaver J.H."/>
            <person name="Arnold A.E."/>
            <person name="Ju Y.M."/>
            <person name="Slot J.C."/>
            <person name="Ahrendt S."/>
            <person name="Moore L.P."/>
            <person name="Eastman K.E."/>
            <person name="Scott K."/>
            <person name="Konkel Z."/>
            <person name="Mondo S.J."/>
            <person name="Kuo A."/>
            <person name="Hayes R.D."/>
            <person name="Haridas S."/>
            <person name="Andreopoulos B."/>
            <person name="Riley R."/>
            <person name="LaButti K."/>
            <person name="Pangilinan J."/>
            <person name="Lipzen A."/>
            <person name="Amirebrahimi M."/>
            <person name="Yan J."/>
            <person name="Adam C."/>
            <person name="Keymanesh K."/>
            <person name="Ng V."/>
            <person name="Louie K."/>
            <person name="Northen T."/>
            <person name="Drula E."/>
            <person name="Henrissat B."/>
            <person name="Hsieh H.M."/>
            <person name="Youens-Clark K."/>
            <person name="Lutzoni F."/>
            <person name="Miadlikowska J."/>
            <person name="Eastwood D.C."/>
            <person name="Hamelin R.C."/>
            <person name="Grigoriev I.V."/>
            <person name="U'Ren J.M."/>
        </authorList>
    </citation>
    <scope>NUCLEOTIDE SEQUENCE [LARGE SCALE GENOMIC DNA]</scope>
    <source>
        <strain evidence="1 2">ER1909</strain>
    </source>
</reference>
<evidence type="ECO:0000313" key="1">
    <source>
        <dbReference type="EMBL" id="KAI6092171.1"/>
    </source>
</evidence>
<dbReference type="EMBL" id="MU394284">
    <property type="protein sequence ID" value="KAI6092171.1"/>
    <property type="molecule type" value="Genomic_DNA"/>
</dbReference>
<accession>A0ACC0DHE4</accession>
<protein>
    <submittedName>
        <fullName evidence="1">Glycosyl transferase family group 2-domain-containing protein</fullName>
    </submittedName>
</protein>
<sequence>MGFIRSYFAPGRTKAKENKTEENDNPNPEVVEDPSVTRPRTYLNLPPSFGAGIEPPTEPFIPSRIRQQRAREAQEALQAQLAQQAASQQPSTSQPVSTPEPTPTSQSDSTTPPESIPSVPRPASISRPASTNRNSSYPRGDFRNAQESLIDVKADVMCSWLYQQQLERQYATGILPGEGVVVKKGKNAYTCCPPQLRDIPNSLHDMAMQLNVRCAMTVNTRVINVILSSRRTTYDYIPLSDGLRLQVLPSMRELPHCQKHHFAAFIQDLQILVVWDDEPKKVLARADALERQLMRMIWGPGHEEDADEEKEEKGEKDDGIEVDVSTVDLEAAGEVEQRKLKLSSAWIVAVTLALCTSCMGLGLRSLAYEVETDHSYVRLALIAVIPVEMWVAMFFFQSMITNLFQTFGPISAVDKNSRFYSGKPPKRLNREVDTLPHVTIQMPVYKEGLRGVIMPTVQSLKQCISTYELQGGSANIFVNDDGLQLIPEEEAQARRDFYDENNIGWVSRPKHNPKPNDGSRPFLRRGKFKKASNMNYAMMISNRVEDKLAQVQRTENWTQNDERTAYEQCIADVLREDDGRTWAEGNIRIGDYILIIDSDTRVPVDCLLDAVSEMEQSPQVAILQFSSGVMRVTKSFFEAGVTWFTNLIYSAITFVVANGDACPFVGHNAILRWSAIQDAASYRDEDGYEKFWSESHVSEDFDMALRLQCAGYDLRFASYTGEGFQEGVSLTVYDELARWEKYAYGCNELLFHPLKYWITRGPITPLFRTFIFSNIHLPKKLTICTYIGTYYAIGACWILTLMNYFLSGWFFGLYDKFYIDSFAIYVSVIVVFTGFGNFALAILRYRLNQQSLLAAFWSNIKWIPLMTIFLGGLSLHVSQALLSHFFSVDMTWGATAKEFEEVNFLEEIPRLCKRFKGTFLWCALMTALLVCGGVAFPIEWRIVHLASIWPLAWIVGCHLMLPIALNPALMVFAW</sequence>
<keyword evidence="1" id="KW-0808">Transferase</keyword>
<organism evidence="1 2">
    <name type="scientific">Hypoxylon rubiginosum</name>
    <dbReference type="NCBI Taxonomy" id="110542"/>
    <lineage>
        <taxon>Eukaryota</taxon>
        <taxon>Fungi</taxon>
        <taxon>Dikarya</taxon>
        <taxon>Ascomycota</taxon>
        <taxon>Pezizomycotina</taxon>
        <taxon>Sordariomycetes</taxon>
        <taxon>Xylariomycetidae</taxon>
        <taxon>Xylariales</taxon>
        <taxon>Hypoxylaceae</taxon>
        <taxon>Hypoxylon</taxon>
    </lineage>
</organism>
<name>A0ACC0DHE4_9PEZI</name>
<gene>
    <name evidence="1" type="ORF">F4821DRAFT_158631</name>
</gene>
<evidence type="ECO:0000313" key="2">
    <source>
        <dbReference type="Proteomes" id="UP001497680"/>
    </source>
</evidence>
<proteinExistence type="predicted"/>
<dbReference type="Proteomes" id="UP001497680">
    <property type="component" value="Unassembled WGS sequence"/>
</dbReference>